<evidence type="ECO:0008006" key="3">
    <source>
        <dbReference type="Google" id="ProtNLM"/>
    </source>
</evidence>
<dbReference type="AlphaFoldDB" id="A0A2G9YTJ3"/>
<dbReference type="SUPFAM" id="SSF50494">
    <property type="entry name" value="Trypsin-like serine proteases"/>
    <property type="match status" value="1"/>
</dbReference>
<protein>
    <recommendedName>
        <fullName evidence="3">Serine protease</fullName>
    </recommendedName>
</protein>
<gene>
    <name evidence="1" type="ORF">COX37_03270</name>
</gene>
<accession>A0A2G9YTJ3</accession>
<name>A0A2G9YTJ3_9BACT</name>
<dbReference type="Pfam" id="PF13365">
    <property type="entry name" value="Trypsin_2"/>
    <property type="match status" value="1"/>
</dbReference>
<dbReference type="GO" id="GO:0004252">
    <property type="term" value="F:serine-type endopeptidase activity"/>
    <property type="evidence" value="ECO:0007669"/>
    <property type="project" value="TreeGrafter"/>
</dbReference>
<dbReference type="InterPro" id="IPR009003">
    <property type="entry name" value="Peptidase_S1_PA"/>
</dbReference>
<dbReference type="EMBL" id="PCRO01000040">
    <property type="protein sequence ID" value="PIP22574.1"/>
    <property type="molecule type" value="Genomic_DNA"/>
</dbReference>
<dbReference type="PANTHER" id="PTHR22939">
    <property type="entry name" value="SERINE PROTEASE FAMILY S1C HTRA-RELATED"/>
    <property type="match status" value="1"/>
</dbReference>
<comment type="caution">
    <text evidence="1">The sequence shown here is derived from an EMBL/GenBank/DDBJ whole genome shotgun (WGS) entry which is preliminary data.</text>
</comment>
<dbReference type="Proteomes" id="UP000229976">
    <property type="component" value="Unassembled WGS sequence"/>
</dbReference>
<dbReference type="GO" id="GO:0006508">
    <property type="term" value="P:proteolysis"/>
    <property type="evidence" value="ECO:0007669"/>
    <property type="project" value="TreeGrafter"/>
</dbReference>
<sequence>MKGILYLLAIFTLGVLGGIFADQILCPFMMEKSIFEPYGLDTRTVYVTKEEKITIQENTALKNAIEKTEKAVVGIKTVTKTGKISEGSGMVLTSDGMVITLAELVPAGSECCLFIEGKETSFQILKISVADNLALLKVKNNNLLGLSFADAGKTKIGEAVFMLGMISEKGVSFLAANGGMVRFIGENYIETNILEKSSLKGSPLLNVSGEVLGINTIAQDGKVSAIPIAKVKSFVGL</sequence>
<proteinExistence type="predicted"/>
<reference evidence="1 2" key="1">
    <citation type="submission" date="2017-09" db="EMBL/GenBank/DDBJ databases">
        <title>Depth-based differentiation of microbial function through sediment-hosted aquifers and enrichment of novel symbionts in the deep terrestrial subsurface.</title>
        <authorList>
            <person name="Probst A.J."/>
            <person name="Ladd B."/>
            <person name="Jarett J.K."/>
            <person name="Geller-Mcgrath D.E."/>
            <person name="Sieber C.M."/>
            <person name="Emerson J.B."/>
            <person name="Anantharaman K."/>
            <person name="Thomas B.C."/>
            <person name="Malmstrom R."/>
            <person name="Stieglmeier M."/>
            <person name="Klingl A."/>
            <person name="Woyke T."/>
            <person name="Ryan C.M."/>
            <person name="Banfield J.F."/>
        </authorList>
    </citation>
    <scope>NUCLEOTIDE SEQUENCE [LARGE SCALE GENOMIC DNA]</scope>
    <source>
        <strain evidence="1">CG23_combo_of_CG06-09_8_20_14_all_39_17</strain>
    </source>
</reference>
<organism evidence="1 2">
    <name type="scientific">Candidatus Nealsonbacteria bacterium CG23_combo_of_CG06-09_8_20_14_all_39_17</name>
    <dbReference type="NCBI Taxonomy" id="1974722"/>
    <lineage>
        <taxon>Bacteria</taxon>
        <taxon>Candidatus Nealsoniibacteriota</taxon>
    </lineage>
</organism>
<dbReference type="InterPro" id="IPR043504">
    <property type="entry name" value="Peptidase_S1_PA_chymotrypsin"/>
</dbReference>
<evidence type="ECO:0000313" key="1">
    <source>
        <dbReference type="EMBL" id="PIP22574.1"/>
    </source>
</evidence>
<dbReference type="Gene3D" id="2.40.10.10">
    <property type="entry name" value="Trypsin-like serine proteases"/>
    <property type="match status" value="2"/>
</dbReference>
<dbReference type="PANTHER" id="PTHR22939:SF129">
    <property type="entry name" value="SERINE PROTEASE HTRA2, MITOCHONDRIAL"/>
    <property type="match status" value="1"/>
</dbReference>
<evidence type="ECO:0000313" key="2">
    <source>
        <dbReference type="Proteomes" id="UP000229976"/>
    </source>
</evidence>